<dbReference type="InterPro" id="IPR029787">
    <property type="entry name" value="Nucleotide_cyclase"/>
</dbReference>
<dbReference type="CDD" id="cd01949">
    <property type="entry name" value="GGDEF"/>
    <property type="match status" value="1"/>
</dbReference>
<evidence type="ECO:0000256" key="1">
    <source>
        <dbReference type="ARBA" id="ARBA00012528"/>
    </source>
</evidence>
<comment type="caution">
    <text evidence="5">The sequence shown here is derived from an EMBL/GenBank/DDBJ whole genome shotgun (WGS) entry which is preliminary data.</text>
</comment>
<dbReference type="EC" id="2.7.7.65" evidence="1"/>
<evidence type="ECO:0000259" key="4">
    <source>
        <dbReference type="PROSITE" id="PS50887"/>
    </source>
</evidence>
<dbReference type="PROSITE" id="PS50887">
    <property type="entry name" value="GGDEF"/>
    <property type="match status" value="1"/>
</dbReference>
<organism evidence="5 6">
    <name type="scientific">Leeia aquatica</name>
    <dbReference type="NCBI Taxonomy" id="2725557"/>
    <lineage>
        <taxon>Bacteria</taxon>
        <taxon>Pseudomonadati</taxon>
        <taxon>Pseudomonadota</taxon>
        <taxon>Betaproteobacteria</taxon>
        <taxon>Neisseriales</taxon>
        <taxon>Leeiaceae</taxon>
        <taxon>Leeia</taxon>
    </lineage>
</organism>
<dbReference type="GO" id="GO:0052621">
    <property type="term" value="F:diguanylate cyclase activity"/>
    <property type="evidence" value="ECO:0007669"/>
    <property type="project" value="UniProtKB-EC"/>
</dbReference>
<comment type="catalytic activity">
    <reaction evidence="2">
        <text>2 GTP = 3',3'-c-di-GMP + 2 diphosphate</text>
        <dbReference type="Rhea" id="RHEA:24898"/>
        <dbReference type="ChEBI" id="CHEBI:33019"/>
        <dbReference type="ChEBI" id="CHEBI:37565"/>
        <dbReference type="ChEBI" id="CHEBI:58805"/>
        <dbReference type="EC" id="2.7.7.65"/>
    </reaction>
</comment>
<dbReference type="PANTHER" id="PTHR45138:SF9">
    <property type="entry name" value="DIGUANYLATE CYCLASE DGCM-RELATED"/>
    <property type="match status" value="1"/>
</dbReference>
<dbReference type="SUPFAM" id="SSF55073">
    <property type="entry name" value="Nucleotide cyclase"/>
    <property type="match status" value="1"/>
</dbReference>
<dbReference type="SMART" id="SM00267">
    <property type="entry name" value="GGDEF"/>
    <property type="match status" value="1"/>
</dbReference>
<dbReference type="Proteomes" id="UP000587991">
    <property type="component" value="Unassembled WGS sequence"/>
</dbReference>
<accession>A0A847SB46</accession>
<gene>
    <name evidence="5" type="ORF">HF682_13250</name>
</gene>
<dbReference type="Pfam" id="PF00990">
    <property type="entry name" value="GGDEF"/>
    <property type="match status" value="1"/>
</dbReference>
<dbReference type="Gene3D" id="3.30.70.270">
    <property type="match status" value="1"/>
</dbReference>
<proteinExistence type="predicted"/>
<dbReference type="PANTHER" id="PTHR45138">
    <property type="entry name" value="REGULATORY COMPONENTS OF SENSORY TRANSDUCTION SYSTEM"/>
    <property type="match status" value="1"/>
</dbReference>
<dbReference type="RefSeq" id="WP_168877798.1">
    <property type="nucleotide sequence ID" value="NZ_JABAIM010000003.1"/>
</dbReference>
<dbReference type="InterPro" id="IPR050469">
    <property type="entry name" value="Diguanylate_Cyclase"/>
</dbReference>
<dbReference type="InterPro" id="IPR043128">
    <property type="entry name" value="Rev_trsase/Diguanyl_cyclase"/>
</dbReference>
<dbReference type="NCBIfam" id="TIGR00254">
    <property type="entry name" value="GGDEF"/>
    <property type="match status" value="1"/>
</dbReference>
<keyword evidence="3" id="KW-0175">Coiled coil</keyword>
<name>A0A847SB46_9NEIS</name>
<dbReference type="AlphaFoldDB" id="A0A847SB46"/>
<reference evidence="5 6" key="1">
    <citation type="submission" date="2020-04" db="EMBL/GenBank/DDBJ databases">
        <title>Draft genome of Leeia sp. IMCC25680.</title>
        <authorList>
            <person name="Song J."/>
            <person name="Cho J.-C."/>
        </authorList>
    </citation>
    <scope>NUCLEOTIDE SEQUENCE [LARGE SCALE GENOMIC DNA]</scope>
    <source>
        <strain evidence="5 6">IMCC25680</strain>
    </source>
</reference>
<evidence type="ECO:0000313" key="5">
    <source>
        <dbReference type="EMBL" id="NLR76125.1"/>
    </source>
</evidence>
<evidence type="ECO:0000313" key="6">
    <source>
        <dbReference type="Proteomes" id="UP000587991"/>
    </source>
</evidence>
<dbReference type="EMBL" id="JABAIM010000003">
    <property type="protein sequence ID" value="NLR76125.1"/>
    <property type="molecule type" value="Genomic_DNA"/>
</dbReference>
<evidence type="ECO:0000256" key="2">
    <source>
        <dbReference type="ARBA" id="ARBA00034247"/>
    </source>
</evidence>
<protein>
    <recommendedName>
        <fullName evidence="1">diguanylate cyclase</fullName>
        <ecNumber evidence="1">2.7.7.65</ecNumber>
    </recommendedName>
</protein>
<keyword evidence="6" id="KW-1185">Reference proteome</keyword>
<dbReference type="InterPro" id="IPR000160">
    <property type="entry name" value="GGDEF_dom"/>
</dbReference>
<feature type="domain" description="GGDEF" evidence="4">
    <location>
        <begin position="169"/>
        <end position="301"/>
    </location>
</feature>
<evidence type="ECO:0000256" key="3">
    <source>
        <dbReference type="SAM" id="Coils"/>
    </source>
</evidence>
<feature type="coiled-coil region" evidence="3">
    <location>
        <begin position="111"/>
        <end position="138"/>
    </location>
</feature>
<sequence>MAASPADIARIALIRLAEQSLPPTPENYARFYYDVTGTAQPAMQDAQLVAQVQQVVQDANLTTLQLVQYLGGQNATLETSIEDLSQADDKTRVLHLLNSLISTTRSMQQTVEASRTELNETRQTLQQLQHEVEMSHHDMEHDLITGVQNRLGMDKTLAKEVSKAQSTRTKLTVSLIAIDSFEEHKKRHGIDSSDKLLQHLVTVGRSVMRDSDSMVRYGQEEFLLVLPETDLKGARFVLDRLQLILHRSPVFVQNDKIQVSLSAGIAQMQGNEKSHSLVMRADRALFAAKAVGNGHIEYAGQQ</sequence>